<evidence type="ECO:0000256" key="4">
    <source>
        <dbReference type="SAM" id="Coils"/>
    </source>
</evidence>
<dbReference type="GO" id="GO:0045109">
    <property type="term" value="P:intermediate filament organization"/>
    <property type="evidence" value="ECO:0007669"/>
    <property type="project" value="TreeGrafter"/>
</dbReference>
<dbReference type="GO" id="GO:0005886">
    <property type="term" value="C:plasma membrane"/>
    <property type="evidence" value="ECO:0007669"/>
    <property type="project" value="TreeGrafter"/>
</dbReference>
<dbReference type="PaxDb" id="8022-A0A060YV87"/>
<comment type="similarity">
    <text evidence="3">Belongs to the intermediate filament family.</text>
</comment>
<dbReference type="Gene3D" id="1.20.5.170">
    <property type="match status" value="1"/>
</dbReference>
<proteinExistence type="inferred from homology"/>
<feature type="coiled-coil region" evidence="4">
    <location>
        <begin position="12"/>
        <end position="99"/>
    </location>
</feature>
<dbReference type="STRING" id="8022.A0A060YV87"/>
<dbReference type="GO" id="GO:0045098">
    <property type="term" value="C:type III intermediate filament"/>
    <property type="evidence" value="ECO:0007669"/>
    <property type="project" value="TreeGrafter"/>
</dbReference>
<accession>A0A060YV87</accession>
<protein>
    <recommendedName>
        <fullName evidence="6">IF rod domain-containing protein</fullName>
    </recommendedName>
</protein>
<evidence type="ECO:0000313" key="7">
    <source>
        <dbReference type="EMBL" id="CDQ95676.1"/>
    </source>
</evidence>
<dbReference type="GO" id="GO:0005200">
    <property type="term" value="F:structural constituent of cytoskeleton"/>
    <property type="evidence" value="ECO:0007669"/>
    <property type="project" value="TreeGrafter"/>
</dbReference>
<feature type="domain" description="IF rod" evidence="6">
    <location>
        <begin position="1"/>
        <end position="121"/>
    </location>
</feature>
<dbReference type="Proteomes" id="UP000193380">
    <property type="component" value="Unassembled WGS sequence"/>
</dbReference>
<evidence type="ECO:0000256" key="1">
    <source>
        <dbReference type="ARBA" id="ARBA00022754"/>
    </source>
</evidence>
<feature type="compositionally biased region" description="Basic and acidic residues" evidence="5">
    <location>
        <begin position="155"/>
        <end position="193"/>
    </location>
</feature>
<name>A0A060YV87_ONCMY</name>
<dbReference type="GO" id="GO:0005737">
    <property type="term" value="C:cytoplasm"/>
    <property type="evidence" value="ECO:0007669"/>
    <property type="project" value="TreeGrafter"/>
</dbReference>
<evidence type="ECO:0000313" key="8">
    <source>
        <dbReference type="Proteomes" id="UP000193380"/>
    </source>
</evidence>
<dbReference type="EMBL" id="FR922138">
    <property type="protein sequence ID" value="CDQ95676.1"/>
    <property type="molecule type" value="Genomic_DNA"/>
</dbReference>
<feature type="compositionally biased region" description="Basic and acidic residues" evidence="5">
    <location>
        <begin position="133"/>
        <end position="146"/>
    </location>
</feature>
<evidence type="ECO:0000256" key="5">
    <source>
        <dbReference type="SAM" id="MobiDB-lite"/>
    </source>
</evidence>
<dbReference type="PANTHER" id="PTHR45652">
    <property type="entry name" value="GLIAL FIBRILLARY ACIDIC PROTEIN"/>
    <property type="match status" value="1"/>
</dbReference>
<dbReference type="FunFam" id="1.20.5.170:FF:000002">
    <property type="entry name" value="Type I keratin KA11"/>
    <property type="match status" value="1"/>
</dbReference>
<dbReference type="AlphaFoldDB" id="A0A060YV87"/>
<evidence type="ECO:0000259" key="6">
    <source>
        <dbReference type="PROSITE" id="PS51842"/>
    </source>
</evidence>
<dbReference type="Gene3D" id="1.20.5.500">
    <property type="entry name" value="Single helix bin"/>
    <property type="match status" value="1"/>
</dbReference>
<gene>
    <name evidence="7" type="ORF">GSONMT00009979001</name>
</gene>
<dbReference type="Pfam" id="PF00038">
    <property type="entry name" value="Filament"/>
    <property type="match status" value="1"/>
</dbReference>
<dbReference type="SUPFAM" id="SSF64593">
    <property type="entry name" value="Intermediate filament protein, coiled coil region"/>
    <property type="match status" value="1"/>
</dbReference>
<feature type="region of interest" description="Disordered" evidence="5">
    <location>
        <begin position="124"/>
        <end position="193"/>
    </location>
</feature>
<dbReference type="GO" id="GO:0030424">
    <property type="term" value="C:axon"/>
    <property type="evidence" value="ECO:0007669"/>
    <property type="project" value="TreeGrafter"/>
</dbReference>
<dbReference type="PROSITE" id="PS00226">
    <property type="entry name" value="IF_ROD_1"/>
    <property type="match status" value="1"/>
</dbReference>
<reference evidence="7" key="2">
    <citation type="submission" date="2014-03" db="EMBL/GenBank/DDBJ databases">
        <authorList>
            <person name="Genoscope - CEA"/>
        </authorList>
    </citation>
    <scope>NUCLEOTIDE SEQUENCE</scope>
</reference>
<evidence type="ECO:0000256" key="3">
    <source>
        <dbReference type="RuleBase" id="RU000685"/>
    </source>
</evidence>
<dbReference type="InterPro" id="IPR039008">
    <property type="entry name" value="IF_rod_dom"/>
</dbReference>
<keyword evidence="2 4" id="KW-0175">Coiled coil</keyword>
<dbReference type="PANTHER" id="PTHR45652:SF14">
    <property type="entry name" value="PERIPHERIN"/>
    <property type="match status" value="1"/>
</dbReference>
<dbReference type="PROSITE" id="PS51842">
    <property type="entry name" value="IF_ROD_2"/>
    <property type="match status" value="1"/>
</dbReference>
<evidence type="ECO:0000256" key="2">
    <source>
        <dbReference type="ARBA" id="ARBA00023054"/>
    </source>
</evidence>
<keyword evidence="1 3" id="KW-0403">Intermediate filament</keyword>
<reference evidence="7" key="1">
    <citation type="journal article" date="2014" name="Nat. Commun.">
        <title>The rainbow trout genome provides novel insights into evolution after whole-genome duplication in vertebrates.</title>
        <authorList>
            <person name="Berthelot C."/>
            <person name="Brunet F."/>
            <person name="Chalopin D."/>
            <person name="Juanchich A."/>
            <person name="Bernard M."/>
            <person name="Noel B."/>
            <person name="Bento P."/>
            <person name="Da Silva C."/>
            <person name="Labadie K."/>
            <person name="Alberti A."/>
            <person name="Aury J.M."/>
            <person name="Louis A."/>
            <person name="Dehais P."/>
            <person name="Bardou P."/>
            <person name="Montfort J."/>
            <person name="Klopp C."/>
            <person name="Cabau C."/>
            <person name="Gaspin C."/>
            <person name="Thorgaard G.H."/>
            <person name="Boussaha M."/>
            <person name="Quillet E."/>
            <person name="Guyomard R."/>
            <person name="Galiana D."/>
            <person name="Bobe J."/>
            <person name="Volff J.N."/>
            <person name="Genet C."/>
            <person name="Wincker P."/>
            <person name="Jaillon O."/>
            <person name="Roest Crollius H."/>
            <person name="Guiguen Y."/>
        </authorList>
    </citation>
    <scope>NUCLEOTIDE SEQUENCE [LARGE SCALE GENOMIC DNA]</scope>
</reference>
<dbReference type="InterPro" id="IPR018039">
    <property type="entry name" value="IF_conserved"/>
</dbReference>
<dbReference type="InterPro" id="IPR050405">
    <property type="entry name" value="Intermediate_filament"/>
</dbReference>
<sequence length="193" mass="22554">MLLQFADLTDSAKRNTDAMRQAKQEQNEHRRQMQSLSCEIDALKSTNEALLRQMREMEDQFGVEANNYQDNVVRHEDEIHHLKDEMARHLREYQDLLNVKMALDIEIATYRKLLEGEESRITVPMHPSQYGRSGDRGYDHTPDIPSRKPVVIKTVETRDGEVVKESKKEKERSERDGKHDTNDGDHGRDDHDD</sequence>
<organism evidence="7 8">
    <name type="scientific">Oncorhynchus mykiss</name>
    <name type="common">Rainbow trout</name>
    <name type="synonym">Salmo gairdneri</name>
    <dbReference type="NCBI Taxonomy" id="8022"/>
    <lineage>
        <taxon>Eukaryota</taxon>
        <taxon>Metazoa</taxon>
        <taxon>Chordata</taxon>
        <taxon>Craniata</taxon>
        <taxon>Vertebrata</taxon>
        <taxon>Euteleostomi</taxon>
        <taxon>Actinopterygii</taxon>
        <taxon>Neopterygii</taxon>
        <taxon>Teleostei</taxon>
        <taxon>Protacanthopterygii</taxon>
        <taxon>Salmoniformes</taxon>
        <taxon>Salmonidae</taxon>
        <taxon>Salmoninae</taxon>
        <taxon>Oncorhynchus</taxon>
    </lineage>
</organism>